<comment type="caution">
    <text evidence="1">The sequence shown here is derived from an EMBL/GenBank/DDBJ whole genome shotgun (WGS) entry which is preliminary data.</text>
</comment>
<reference evidence="2" key="1">
    <citation type="submission" date="2017-01" db="EMBL/GenBank/DDBJ databases">
        <title>Genome Analysis of Deinococcus marmoris KOPRI26562.</title>
        <authorList>
            <person name="Kim J.H."/>
            <person name="Oh H.-M."/>
        </authorList>
    </citation>
    <scope>NUCLEOTIDE SEQUENCE [LARGE SCALE GENOMIC DNA]</scope>
    <source>
        <strain evidence="2">PAMC 26633</strain>
    </source>
</reference>
<evidence type="ECO:0000313" key="2">
    <source>
        <dbReference type="Proteomes" id="UP000214720"/>
    </source>
</evidence>
<protein>
    <submittedName>
        <fullName evidence="1">Uncharacterized protein</fullName>
    </submittedName>
</protein>
<dbReference type="Proteomes" id="UP000214720">
    <property type="component" value="Unassembled WGS sequence"/>
</dbReference>
<dbReference type="AlphaFoldDB" id="A0A226WQV1"/>
<proteinExistence type="predicted"/>
<gene>
    <name evidence="1" type="ORF">BSU04_38140</name>
</gene>
<evidence type="ECO:0000313" key="1">
    <source>
        <dbReference type="EMBL" id="OXC73167.1"/>
    </source>
</evidence>
<organism evidence="1 2">
    <name type="scientific">Caballeronia sordidicola</name>
    <name type="common">Burkholderia sordidicola</name>
    <dbReference type="NCBI Taxonomy" id="196367"/>
    <lineage>
        <taxon>Bacteria</taxon>
        <taxon>Pseudomonadati</taxon>
        <taxon>Pseudomonadota</taxon>
        <taxon>Betaproteobacteria</taxon>
        <taxon>Burkholderiales</taxon>
        <taxon>Burkholderiaceae</taxon>
        <taxon>Caballeronia</taxon>
    </lineage>
</organism>
<dbReference type="EMBL" id="MTHB01000256">
    <property type="protein sequence ID" value="OXC73167.1"/>
    <property type="molecule type" value="Genomic_DNA"/>
</dbReference>
<sequence>MMPPGPLLVRYLFMHSYPGERRHPPVGYEYAPDFPVIQRHVTSI</sequence>
<accession>A0A226WQV1</accession>
<name>A0A226WQV1_CABSO</name>